<dbReference type="RefSeq" id="WP_378024518.1">
    <property type="nucleotide sequence ID" value="NZ_JBHSKG010000023.1"/>
</dbReference>
<keyword evidence="4" id="KW-1185">Reference proteome</keyword>
<organism evidence="3 4">
    <name type="scientific">Actinomycetospora rhizophila</name>
    <dbReference type="NCBI Taxonomy" id="1416876"/>
    <lineage>
        <taxon>Bacteria</taxon>
        <taxon>Bacillati</taxon>
        <taxon>Actinomycetota</taxon>
        <taxon>Actinomycetes</taxon>
        <taxon>Pseudonocardiales</taxon>
        <taxon>Pseudonocardiaceae</taxon>
        <taxon>Actinomycetospora</taxon>
    </lineage>
</organism>
<proteinExistence type="predicted"/>
<sequence>MNKLARSTAAVVLAVGVFLAGGAPVAMASAPTEAASSQHVNAGRGGSGSCTNPNFCDGPGNSHSARYEKIKKFKQQLKRAIERAIERAREHHGGGNNGGGNGCEPVC</sequence>
<evidence type="ECO:0000313" key="4">
    <source>
        <dbReference type="Proteomes" id="UP001596175"/>
    </source>
</evidence>
<name>A0ABV9ZQB4_9PSEU</name>
<evidence type="ECO:0000256" key="1">
    <source>
        <dbReference type="SAM" id="MobiDB-lite"/>
    </source>
</evidence>
<keyword evidence="2" id="KW-0732">Signal</keyword>
<comment type="caution">
    <text evidence="3">The sequence shown here is derived from an EMBL/GenBank/DDBJ whole genome shotgun (WGS) entry which is preliminary data.</text>
</comment>
<feature type="signal peptide" evidence="2">
    <location>
        <begin position="1"/>
        <end position="28"/>
    </location>
</feature>
<evidence type="ECO:0008006" key="5">
    <source>
        <dbReference type="Google" id="ProtNLM"/>
    </source>
</evidence>
<evidence type="ECO:0000313" key="3">
    <source>
        <dbReference type="EMBL" id="MFC5142397.1"/>
    </source>
</evidence>
<dbReference type="EMBL" id="JBHSKG010000023">
    <property type="protein sequence ID" value="MFC5142397.1"/>
    <property type="molecule type" value="Genomic_DNA"/>
</dbReference>
<feature type="chain" id="PRO_5045927924" description="Secreted protein" evidence="2">
    <location>
        <begin position="29"/>
        <end position="107"/>
    </location>
</feature>
<dbReference type="Proteomes" id="UP001596175">
    <property type="component" value="Unassembled WGS sequence"/>
</dbReference>
<evidence type="ECO:0000256" key="2">
    <source>
        <dbReference type="SAM" id="SignalP"/>
    </source>
</evidence>
<accession>A0ABV9ZQB4</accession>
<feature type="region of interest" description="Disordered" evidence="1">
    <location>
        <begin position="28"/>
        <end position="55"/>
    </location>
</feature>
<protein>
    <recommendedName>
        <fullName evidence="5">Secreted protein</fullName>
    </recommendedName>
</protein>
<gene>
    <name evidence="3" type="ORF">ACFPK1_29505</name>
</gene>
<reference evidence="4" key="1">
    <citation type="journal article" date="2019" name="Int. J. Syst. Evol. Microbiol.">
        <title>The Global Catalogue of Microorganisms (GCM) 10K type strain sequencing project: providing services to taxonomists for standard genome sequencing and annotation.</title>
        <authorList>
            <consortium name="The Broad Institute Genomics Platform"/>
            <consortium name="The Broad Institute Genome Sequencing Center for Infectious Disease"/>
            <person name="Wu L."/>
            <person name="Ma J."/>
        </authorList>
    </citation>
    <scope>NUCLEOTIDE SEQUENCE [LARGE SCALE GENOMIC DNA]</scope>
    <source>
        <strain evidence="4">XZYJ18</strain>
    </source>
</reference>